<protein>
    <submittedName>
        <fullName evidence="2">Uncharacterized protein</fullName>
    </submittedName>
</protein>
<proteinExistence type="predicted"/>
<gene>
    <name evidence="2" type="ORF">SAMD00023353_9600340</name>
</gene>
<dbReference type="EMBL" id="DF977541">
    <property type="protein sequence ID" value="GAP92680.1"/>
    <property type="molecule type" value="Genomic_DNA"/>
</dbReference>
<dbReference type="Proteomes" id="UP000054516">
    <property type="component" value="Unassembled WGS sequence"/>
</dbReference>
<name>A0A1W2TVN0_ROSNE</name>
<evidence type="ECO:0000313" key="2">
    <source>
        <dbReference type="EMBL" id="GAP92680.1"/>
    </source>
</evidence>
<accession>A0A1W2TVN0</accession>
<keyword evidence="3" id="KW-1185">Reference proteome</keyword>
<sequence length="179" mass="20068">MDGTQPLPVWPTFVAPQQQQAPTYQTLSPWQLWPQVTAPAPAYPYQAPLAPQPLHPMLAWQPLQPPPQPLFQAAAPAAYPSPQALLALQTPPVPQAPQASQTAPQPSEGEQVWQHLVLEHRRKQRFAEQLQENLTQALLRDLNAEQKQRLFQQFFDKDRLVQAFYHEVGLPSTGVAGKP</sequence>
<organism evidence="2">
    <name type="scientific">Rosellinia necatrix</name>
    <name type="common">White root-rot fungus</name>
    <dbReference type="NCBI Taxonomy" id="77044"/>
    <lineage>
        <taxon>Eukaryota</taxon>
        <taxon>Fungi</taxon>
        <taxon>Dikarya</taxon>
        <taxon>Ascomycota</taxon>
        <taxon>Pezizomycotina</taxon>
        <taxon>Sordariomycetes</taxon>
        <taxon>Xylariomycetidae</taxon>
        <taxon>Xylariales</taxon>
        <taxon>Xylariaceae</taxon>
        <taxon>Rosellinia</taxon>
    </lineage>
</organism>
<feature type="region of interest" description="Disordered" evidence="1">
    <location>
        <begin position="89"/>
        <end position="110"/>
    </location>
</feature>
<reference evidence="2" key="1">
    <citation type="submission" date="2016-03" db="EMBL/GenBank/DDBJ databases">
        <title>Draft genome sequence of Rosellinia necatrix.</title>
        <authorList>
            <person name="Kanematsu S."/>
        </authorList>
    </citation>
    <scope>NUCLEOTIDE SEQUENCE [LARGE SCALE GENOMIC DNA]</scope>
    <source>
        <strain evidence="2">W97</strain>
    </source>
</reference>
<dbReference type="OrthoDB" id="4778099at2759"/>
<feature type="compositionally biased region" description="Low complexity" evidence="1">
    <location>
        <begin position="89"/>
        <end position="107"/>
    </location>
</feature>
<dbReference type="AlphaFoldDB" id="A0A1W2TVN0"/>
<evidence type="ECO:0000313" key="3">
    <source>
        <dbReference type="Proteomes" id="UP000054516"/>
    </source>
</evidence>
<evidence type="ECO:0000256" key="1">
    <source>
        <dbReference type="SAM" id="MobiDB-lite"/>
    </source>
</evidence>